<dbReference type="EMBL" id="JAVEPI010000003">
    <property type="protein sequence ID" value="KAK1442850.1"/>
    <property type="molecule type" value="Genomic_DNA"/>
</dbReference>
<name>A0AAD8LHN8_BABGI</name>
<feature type="domain" description="Partial cleavage stimulation factor" evidence="3">
    <location>
        <begin position="358"/>
        <end position="429"/>
    </location>
</feature>
<dbReference type="Proteomes" id="UP001230268">
    <property type="component" value="Unassembled WGS sequence"/>
</dbReference>
<dbReference type="Pfam" id="PF15861">
    <property type="entry name" value="partial_CstF"/>
    <property type="match status" value="1"/>
</dbReference>
<dbReference type="AlphaFoldDB" id="A0AAD8LHN8"/>
<evidence type="ECO:0000256" key="1">
    <source>
        <dbReference type="SAM" id="MobiDB-lite"/>
    </source>
</evidence>
<accession>A0AAD8LHN8</accession>
<reference evidence="4" key="1">
    <citation type="submission" date="2023-08" db="EMBL/GenBank/DDBJ databases">
        <title>Draft sequence of the Babesia gibsoni genome.</title>
        <authorList>
            <person name="Yamagishi J.Y."/>
            <person name="Xuan X.X."/>
        </authorList>
    </citation>
    <scope>NUCLEOTIDE SEQUENCE</scope>
    <source>
        <strain evidence="4">Azabu</strain>
    </source>
</reference>
<proteinExistence type="predicted"/>
<evidence type="ECO:0000313" key="5">
    <source>
        <dbReference type="Proteomes" id="UP001230268"/>
    </source>
</evidence>
<dbReference type="Pfam" id="PF14327">
    <property type="entry name" value="CSTF2_hinge"/>
    <property type="match status" value="1"/>
</dbReference>
<sequence length="433" mass="48045">MSNHQIPQAPPDMAPMMPFDIPRFEGGPMPPPMFPFGMPSGGMPAIPIPPPPAPQQPMADPEEYEIEMAAMAGEMMQQGVFNQPPMMQQFGVQPPYAPPQVPPPVPTIQSKVEEEETVDPYMAAEIASVVHTLTSSQLTYALSAFKVFLEKSPKNAKRFLLNNPQLVYALLHAQYVLGNADTLMLPLNELDTKLAKINRRNREIESQAAGPHDDGRNNESNLMYSTNAAGEHSDDLDSNMDVVPPTEAPKRDSVLRDPTGSKSSRRGRRAREEGDLPYRKAPRGKSDKEARAAGHIEDTRAHAEAPVEETVVYTAPPEIQPYSGAAYEQAAFLPQHIPFPMPMAMPIPSQGIQTPRNIEEIMKEVEPAPPVLVEEVLKNTEILTKWVFTYIYLMFYSIQMATVAEMATWPPEQRLQVLSIKLALHLRGISINL</sequence>
<dbReference type="InterPro" id="IPR025742">
    <property type="entry name" value="CSTF2_hinge"/>
</dbReference>
<evidence type="ECO:0000313" key="4">
    <source>
        <dbReference type="EMBL" id="KAK1442850.1"/>
    </source>
</evidence>
<evidence type="ECO:0000259" key="2">
    <source>
        <dbReference type="Pfam" id="PF14327"/>
    </source>
</evidence>
<feature type="compositionally biased region" description="Basic and acidic residues" evidence="1">
    <location>
        <begin position="201"/>
        <end position="217"/>
    </location>
</feature>
<feature type="compositionally biased region" description="Polar residues" evidence="1">
    <location>
        <begin position="218"/>
        <end position="228"/>
    </location>
</feature>
<dbReference type="InterPro" id="IPR031721">
    <property type="entry name" value="Partial_CstF"/>
</dbReference>
<feature type="region of interest" description="Disordered" evidence="1">
    <location>
        <begin position="201"/>
        <end position="305"/>
    </location>
</feature>
<feature type="domain" description="Cleavage stimulation factor subunit 2 hinge" evidence="2">
    <location>
        <begin position="125"/>
        <end position="181"/>
    </location>
</feature>
<organism evidence="4 5">
    <name type="scientific">Babesia gibsoni</name>
    <dbReference type="NCBI Taxonomy" id="33632"/>
    <lineage>
        <taxon>Eukaryota</taxon>
        <taxon>Sar</taxon>
        <taxon>Alveolata</taxon>
        <taxon>Apicomplexa</taxon>
        <taxon>Aconoidasida</taxon>
        <taxon>Piroplasmida</taxon>
        <taxon>Babesiidae</taxon>
        <taxon>Babesia</taxon>
    </lineage>
</organism>
<evidence type="ECO:0000259" key="3">
    <source>
        <dbReference type="Pfam" id="PF15861"/>
    </source>
</evidence>
<keyword evidence="5" id="KW-1185">Reference proteome</keyword>
<feature type="compositionally biased region" description="Basic and acidic residues" evidence="1">
    <location>
        <begin position="270"/>
        <end position="305"/>
    </location>
</feature>
<gene>
    <name evidence="4" type="ORF">BgAZ_303680</name>
</gene>
<protein>
    <submittedName>
        <fullName evidence="4">Uncharacterized protein</fullName>
    </submittedName>
</protein>
<comment type="caution">
    <text evidence="4">The sequence shown here is derived from an EMBL/GenBank/DDBJ whole genome shotgun (WGS) entry which is preliminary data.</text>
</comment>